<evidence type="ECO:0000259" key="1">
    <source>
        <dbReference type="Pfam" id="PF24292"/>
    </source>
</evidence>
<dbReference type="STRING" id="1122934.SAMN02745691_01610"/>
<name>A0A1M6HUK9_9FIRM</name>
<dbReference type="Proteomes" id="UP000184342">
    <property type="component" value="Unassembled WGS sequence"/>
</dbReference>
<feature type="domain" description="DUF7479" evidence="1">
    <location>
        <begin position="8"/>
        <end position="41"/>
    </location>
</feature>
<dbReference type="Pfam" id="PF24292">
    <property type="entry name" value="DUF7479"/>
    <property type="match status" value="1"/>
</dbReference>
<evidence type="ECO:0000313" key="3">
    <source>
        <dbReference type="Proteomes" id="UP000184342"/>
    </source>
</evidence>
<dbReference type="EMBL" id="FQYT01000016">
    <property type="protein sequence ID" value="SHJ25909.1"/>
    <property type="molecule type" value="Genomic_DNA"/>
</dbReference>
<reference evidence="2 3" key="1">
    <citation type="submission" date="2016-11" db="EMBL/GenBank/DDBJ databases">
        <authorList>
            <person name="Jaros S."/>
            <person name="Januszkiewicz K."/>
            <person name="Wedrychowicz H."/>
        </authorList>
    </citation>
    <scope>NUCLEOTIDE SEQUENCE [LARGE SCALE GENOMIC DNA]</scope>
    <source>
        <strain evidence="2 3">DSM 15970</strain>
    </source>
</reference>
<dbReference type="AlphaFoldDB" id="A0A1M6HUK9"/>
<accession>A0A1M6HUK9</accession>
<sequence length="55" mass="6496">MSNSENQKLICEKCNVELQLKKTKLTYLEHQVIHELPCCPPADRYLFLKSWNMDA</sequence>
<proteinExistence type="predicted"/>
<gene>
    <name evidence="2" type="ORF">SAMN02745691_01610</name>
</gene>
<evidence type="ECO:0000313" key="2">
    <source>
        <dbReference type="EMBL" id="SHJ25909.1"/>
    </source>
</evidence>
<organism evidence="2 3">
    <name type="scientific">Parasporobacterium paucivorans DSM 15970</name>
    <dbReference type="NCBI Taxonomy" id="1122934"/>
    <lineage>
        <taxon>Bacteria</taxon>
        <taxon>Bacillati</taxon>
        <taxon>Bacillota</taxon>
        <taxon>Clostridia</taxon>
        <taxon>Lachnospirales</taxon>
        <taxon>Lachnospiraceae</taxon>
        <taxon>Parasporobacterium</taxon>
    </lineage>
</organism>
<dbReference type="RefSeq" id="WP_242941669.1">
    <property type="nucleotide sequence ID" value="NZ_FQYT01000016.1"/>
</dbReference>
<protein>
    <recommendedName>
        <fullName evidence="1">DUF7479 domain-containing protein</fullName>
    </recommendedName>
</protein>
<keyword evidence="3" id="KW-1185">Reference proteome</keyword>
<dbReference type="InterPro" id="IPR055902">
    <property type="entry name" value="DUF7479"/>
</dbReference>